<dbReference type="AlphaFoldDB" id="L7FK46"/>
<dbReference type="Proteomes" id="UP000014680">
    <property type="component" value="Unassembled WGS sequence"/>
</dbReference>
<dbReference type="InterPro" id="IPR029052">
    <property type="entry name" value="Metallo-depent_PP-like"/>
</dbReference>
<dbReference type="SMART" id="SM00156">
    <property type="entry name" value="PP2Ac"/>
    <property type="match status" value="1"/>
</dbReference>
<dbReference type="GO" id="GO:0046872">
    <property type="term" value="F:metal ion binding"/>
    <property type="evidence" value="ECO:0007669"/>
    <property type="project" value="UniProtKB-KW"/>
</dbReference>
<dbReference type="PANTHER" id="PTHR45619">
    <property type="entry name" value="SERINE/THREONINE-PROTEIN PHOSPHATASE PP2A-RELATED"/>
    <property type="match status" value="1"/>
</dbReference>
<dbReference type="OrthoDB" id="1930084at2759"/>
<evidence type="ECO:0000313" key="7">
    <source>
        <dbReference type="Proteomes" id="UP000014680"/>
    </source>
</evidence>
<evidence type="ECO:0000256" key="3">
    <source>
        <dbReference type="ARBA" id="ARBA00022801"/>
    </source>
</evidence>
<dbReference type="PRINTS" id="PR00114">
    <property type="entry name" value="STPHPHTASE"/>
</dbReference>
<keyword evidence="3 6" id="KW-0378">Hydrolase</keyword>
<sequence length="290" mass="33019">MDIDNCISQLRRGELLPDHTILELCFFSKSLLSREPNVLTLKSPVTVCGNIQGQFHDLLNIFSLGGFPPSTQYLFLGNYVGKGIYNVEVVSLLLLFKLKYPDKIHLIRGNFDTMMLSQLYGFYDECIRKYGSPRVWTLFTDVFNYLPVTAVINETMFCVHAGISQHLRTIDQISFCISRNCEITSESLMADLVWSDPNENIEYIASNNKGAGHYFGEKLVDIFCHVNNLNIITRAHQIQMEGFQFVFNKKVVTLWSAPNYGGRCGNLAAIMKVDEHTNKDFIVFGELENN</sequence>
<dbReference type="OMA" id="RNCEITS"/>
<feature type="domain" description="Serine/threonine specific protein phosphatases" evidence="5">
    <location>
        <begin position="16"/>
        <end position="288"/>
    </location>
</feature>
<dbReference type="InterPro" id="IPR047129">
    <property type="entry name" value="PPA2-like"/>
</dbReference>
<dbReference type="RefSeq" id="XP_004185372.1">
    <property type="nucleotide sequence ID" value="XM_004185324.1"/>
</dbReference>
<dbReference type="Pfam" id="PF00149">
    <property type="entry name" value="Metallophos"/>
    <property type="match status" value="1"/>
</dbReference>
<protein>
    <recommendedName>
        <fullName evidence="1">protein-serine/threonine phosphatase</fullName>
        <ecNumber evidence="1">3.1.3.16</ecNumber>
    </recommendedName>
</protein>
<keyword evidence="2" id="KW-0479">Metal-binding</keyword>
<dbReference type="SUPFAM" id="SSF56300">
    <property type="entry name" value="Metallo-dependent phosphatases"/>
    <property type="match status" value="1"/>
</dbReference>
<dbReference type="InterPro" id="IPR006186">
    <property type="entry name" value="Ser/Thr-sp_prot-phosphatase"/>
</dbReference>
<reference evidence="6 7" key="1">
    <citation type="submission" date="2012-10" db="EMBL/GenBank/DDBJ databases">
        <authorList>
            <person name="Zafar N."/>
            <person name="Inman J."/>
            <person name="Hall N."/>
            <person name="Lorenzi H."/>
            <person name="Caler E."/>
        </authorList>
    </citation>
    <scope>NUCLEOTIDE SEQUENCE [LARGE SCALE GENOMIC DNA]</scope>
    <source>
        <strain evidence="6 7">IP1</strain>
    </source>
</reference>
<evidence type="ECO:0000256" key="4">
    <source>
        <dbReference type="ARBA" id="ARBA00023211"/>
    </source>
</evidence>
<accession>L7FK46</accession>
<dbReference type="GO" id="GO:0004722">
    <property type="term" value="F:protein serine/threonine phosphatase activity"/>
    <property type="evidence" value="ECO:0007669"/>
    <property type="project" value="UniProtKB-EC"/>
</dbReference>
<evidence type="ECO:0000256" key="1">
    <source>
        <dbReference type="ARBA" id="ARBA00013081"/>
    </source>
</evidence>
<organism evidence="6 7">
    <name type="scientific">Entamoeba invadens IP1</name>
    <dbReference type="NCBI Taxonomy" id="370355"/>
    <lineage>
        <taxon>Eukaryota</taxon>
        <taxon>Amoebozoa</taxon>
        <taxon>Evosea</taxon>
        <taxon>Archamoebae</taxon>
        <taxon>Mastigamoebida</taxon>
        <taxon>Entamoebidae</taxon>
        <taxon>Entamoeba</taxon>
    </lineage>
</organism>
<evidence type="ECO:0000259" key="5">
    <source>
        <dbReference type="SMART" id="SM00156"/>
    </source>
</evidence>
<dbReference type="GeneID" id="14885011"/>
<dbReference type="VEuPathDB" id="AmoebaDB:EIN_235730"/>
<dbReference type="InterPro" id="IPR004843">
    <property type="entry name" value="Calcineurin-like_PHP"/>
</dbReference>
<keyword evidence="7" id="KW-1185">Reference proteome</keyword>
<gene>
    <name evidence="6" type="ORF">EIN_235730</name>
</gene>
<evidence type="ECO:0000256" key="2">
    <source>
        <dbReference type="ARBA" id="ARBA00022723"/>
    </source>
</evidence>
<dbReference type="Gene3D" id="3.60.21.10">
    <property type="match status" value="1"/>
</dbReference>
<dbReference type="KEGG" id="eiv:EIN_235730"/>
<keyword evidence="4" id="KW-0464">Manganese</keyword>
<name>L7FK46_ENTIV</name>
<dbReference type="EMBL" id="KB207020">
    <property type="protein sequence ID" value="ELP86026.1"/>
    <property type="molecule type" value="Genomic_DNA"/>
</dbReference>
<proteinExistence type="predicted"/>
<dbReference type="EC" id="3.1.3.16" evidence="1"/>
<evidence type="ECO:0000313" key="6">
    <source>
        <dbReference type="EMBL" id="ELP86026.1"/>
    </source>
</evidence>